<dbReference type="OrthoDB" id="4577657at2"/>
<keyword evidence="3" id="KW-1185">Reference proteome</keyword>
<proteinExistence type="predicted"/>
<dbReference type="InterPro" id="IPR011009">
    <property type="entry name" value="Kinase-like_dom_sf"/>
</dbReference>
<evidence type="ECO:0000313" key="3">
    <source>
        <dbReference type="Proteomes" id="UP000198751"/>
    </source>
</evidence>
<evidence type="ECO:0000259" key="1">
    <source>
        <dbReference type="Pfam" id="PF01636"/>
    </source>
</evidence>
<dbReference type="Pfam" id="PF01636">
    <property type="entry name" value="APH"/>
    <property type="match status" value="1"/>
</dbReference>
<name>A0A1H1W5G6_9MICC</name>
<keyword evidence="2" id="KW-0808">Transferase</keyword>
<dbReference type="RefSeq" id="WP_091718427.1">
    <property type="nucleotide sequence ID" value="NZ_LT629779.1"/>
</dbReference>
<dbReference type="AlphaFoldDB" id="A0A1H1W5G6"/>
<reference evidence="3" key="1">
    <citation type="submission" date="2016-10" db="EMBL/GenBank/DDBJ databases">
        <authorList>
            <person name="Varghese N."/>
            <person name="Submissions S."/>
        </authorList>
    </citation>
    <scope>NUCLEOTIDE SEQUENCE [LARGE SCALE GENOMIC DNA]</scope>
    <source>
        <strain evidence="3">IMMIB L-1606</strain>
    </source>
</reference>
<dbReference type="InterPro" id="IPR002575">
    <property type="entry name" value="Aminoglycoside_PTrfase"/>
</dbReference>
<sequence length="389" mass="40802">MIDAAELAVPSLLRQDLPAVVDAALGRRGMVVIRAQAHSIIQPGANMTTGGLWRIQGTAQQAGPANAAEPVPFSVIAKLTQSPLLWPGIQAVPPEFRGQLAERYPWRTEAQAYAAGVSTALPFNARMPEAFRITELDAQRILIWLEDVDDDGAQGWSDEQFAEAAFVLGGLAGSPDVDACVTAVPDATTSRRLEFFLEGVGTQLLIPAIMDDDVWRHPVVAGAADPAVISGLRSLAGRAPDLVNVLVALPQFPMHGDASPQNLLAGASNVGDEAFILIDWGNFGRGPAGFDLAQLLAGRVNDGDMPGSDLVRLAPLCVDAYCNGMAEAGTEPDASSVARGHAAAMAVFTGLSALPLDQLAAPRPGLEDVVAGRLDMVRFILGRLDALGL</sequence>
<gene>
    <name evidence="2" type="ORF">SAMN04489743_1209</name>
</gene>
<dbReference type="Proteomes" id="UP000198751">
    <property type="component" value="Chromosome I"/>
</dbReference>
<evidence type="ECO:0000313" key="2">
    <source>
        <dbReference type="EMBL" id="SDS91940.1"/>
    </source>
</evidence>
<feature type="domain" description="Aminoglycoside phosphotransferase" evidence="1">
    <location>
        <begin position="248"/>
        <end position="307"/>
    </location>
</feature>
<dbReference type="EMBL" id="LT629779">
    <property type="protein sequence ID" value="SDS91940.1"/>
    <property type="molecule type" value="Genomic_DNA"/>
</dbReference>
<dbReference type="GO" id="GO:0016740">
    <property type="term" value="F:transferase activity"/>
    <property type="evidence" value="ECO:0007669"/>
    <property type="project" value="UniProtKB-KW"/>
</dbReference>
<organism evidence="2 3">
    <name type="scientific">Pseudarthrobacter equi</name>
    <dbReference type="NCBI Taxonomy" id="728066"/>
    <lineage>
        <taxon>Bacteria</taxon>
        <taxon>Bacillati</taxon>
        <taxon>Actinomycetota</taxon>
        <taxon>Actinomycetes</taxon>
        <taxon>Micrococcales</taxon>
        <taxon>Micrococcaceae</taxon>
        <taxon>Pseudarthrobacter</taxon>
    </lineage>
</organism>
<protein>
    <submittedName>
        <fullName evidence="2">Phosphotransferase enzyme family protein</fullName>
    </submittedName>
</protein>
<accession>A0A1H1W5G6</accession>
<dbReference type="SUPFAM" id="SSF56112">
    <property type="entry name" value="Protein kinase-like (PK-like)"/>
    <property type="match status" value="1"/>
</dbReference>
<dbReference type="Gene3D" id="3.90.1200.10">
    <property type="match status" value="1"/>
</dbReference>